<dbReference type="Gene3D" id="3.80.10.10">
    <property type="entry name" value="Ribonuclease Inhibitor"/>
    <property type="match status" value="1"/>
</dbReference>
<reference evidence="1" key="1">
    <citation type="submission" date="2019-03" db="EMBL/GenBank/DDBJ databases">
        <title>WGS assembly of Setaria viridis.</title>
        <authorList>
            <person name="Huang P."/>
            <person name="Jenkins J."/>
            <person name="Grimwood J."/>
            <person name="Barry K."/>
            <person name="Healey A."/>
            <person name="Mamidi S."/>
            <person name="Sreedasyam A."/>
            <person name="Shu S."/>
            <person name="Feldman M."/>
            <person name="Wu J."/>
            <person name="Yu Y."/>
            <person name="Chen C."/>
            <person name="Johnson J."/>
            <person name="Rokhsar D."/>
            <person name="Baxter I."/>
            <person name="Schmutz J."/>
            <person name="Brutnell T."/>
            <person name="Kellogg E."/>
        </authorList>
    </citation>
    <scope>NUCLEOTIDE SEQUENCE [LARGE SCALE GENOMIC DNA]</scope>
</reference>
<dbReference type="OMA" id="LVITRCH"/>
<name>A0A4V6D3L7_SETVI</name>
<keyword evidence="2" id="KW-1185">Reference proteome</keyword>
<proteinExistence type="predicted"/>
<accession>A0A4V6D3L7</accession>
<dbReference type="InterPro" id="IPR032675">
    <property type="entry name" value="LRR_dom_sf"/>
</dbReference>
<dbReference type="AlphaFoldDB" id="A0A4V6D3L7"/>
<protein>
    <submittedName>
        <fullName evidence="1">Uncharacterized protein</fullName>
    </submittedName>
</protein>
<organism evidence="1 2">
    <name type="scientific">Setaria viridis</name>
    <name type="common">Green bristlegrass</name>
    <name type="synonym">Setaria italica subsp. viridis</name>
    <dbReference type="NCBI Taxonomy" id="4556"/>
    <lineage>
        <taxon>Eukaryota</taxon>
        <taxon>Viridiplantae</taxon>
        <taxon>Streptophyta</taxon>
        <taxon>Embryophyta</taxon>
        <taxon>Tracheophyta</taxon>
        <taxon>Spermatophyta</taxon>
        <taxon>Magnoliopsida</taxon>
        <taxon>Liliopsida</taxon>
        <taxon>Poales</taxon>
        <taxon>Poaceae</taxon>
        <taxon>PACMAD clade</taxon>
        <taxon>Panicoideae</taxon>
        <taxon>Panicodae</taxon>
        <taxon>Paniceae</taxon>
        <taxon>Cenchrinae</taxon>
        <taxon>Setaria</taxon>
    </lineage>
</organism>
<dbReference type="PANTHER" id="PTHR36766:SF70">
    <property type="entry name" value="DISEASE RESISTANCE PROTEIN RGA4"/>
    <property type="match status" value="1"/>
</dbReference>
<dbReference type="Proteomes" id="UP000298652">
    <property type="component" value="Chromosome 8"/>
</dbReference>
<dbReference type="Gramene" id="TKW02556">
    <property type="protein sequence ID" value="TKW02556"/>
    <property type="gene ID" value="SEVIR_8G249730v2"/>
</dbReference>
<sequence>MFPMLDRLEVSYCPKLRLKPCPPKCHQFVINKSDQVISSPKCHQFVINKSDQVISSLEEVQTTSHRCNSTPTTTRLDISASQHDSFRLFHHFPALQELEFSFCRNLTSLPEGIQQLSSLQLLELKYCRSIAALPEWLSDISSLKKLVIRECDSIKSLAARIQLLNNLEQLVIAGNQELQQWCESEENKAKLAHINIISL</sequence>
<gene>
    <name evidence="1" type="ORF">SEVIR_8G249730v2</name>
</gene>
<dbReference type="EMBL" id="CM016559">
    <property type="protein sequence ID" value="TKW02556.1"/>
    <property type="molecule type" value="Genomic_DNA"/>
</dbReference>
<dbReference type="SUPFAM" id="SSF52058">
    <property type="entry name" value="L domain-like"/>
    <property type="match status" value="1"/>
</dbReference>
<dbReference type="PANTHER" id="PTHR36766">
    <property type="entry name" value="PLANT BROAD-SPECTRUM MILDEW RESISTANCE PROTEIN RPW8"/>
    <property type="match status" value="1"/>
</dbReference>
<evidence type="ECO:0000313" key="1">
    <source>
        <dbReference type="EMBL" id="TKW02556.1"/>
    </source>
</evidence>
<evidence type="ECO:0000313" key="2">
    <source>
        <dbReference type="Proteomes" id="UP000298652"/>
    </source>
</evidence>